<dbReference type="EMBL" id="JAWLUK010000027">
    <property type="protein sequence ID" value="MDV7178167.1"/>
    <property type="molecule type" value="Genomic_DNA"/>
</dbReference>
<organism evidence="1 2">
    <name type="scientific">Micrococcus yunnanensis</name>
    <dbReference type="NCBI Taxonomy" id="566027"/>
    <lineage>
        <taxon>Bacteria</taxon>
        <taxon>Bacillati</taxon>
        <taxon>Actinomycetota</taxon>
        <taxon>Actinomycetes</taxon>
        <taxon>Micrococcales</taxon>
        <taxon>Micrococcaceae</taxon>
        <taxon>Micrococcus</taxon>
    </lineage>
</organism>
<gene>
    <name evidence="1" type="ORF">R4064_11105</name>
</gene>
<reference evidence="1" key="1">
    <citation type="submission" date="2023-10" db="EMBL/GenBank/DDBJ databases">
        <title>Development of a sustainable strategy for remediation of hydrocarbon-contaminated territories based on the waste exchange concept.</title>
        <authorList>
            <person name="Krivoruchko A."/>
        </authorList>
    </citation>
    <scope>NUCLEOTIDE SEQUENCE</scope>
    <source>
        <strain evidence="1">IEGM 1325</strain>
    </source>
</reference>
<dbReference type="RefSeq" id="WP_317677122.1">
    <property type="nucleotide sequence ID" value="NZ_JAWLUK010000027.1"/>
</dbReference>
<evidence type="ECO:0000313" key="2">
    <source>
        <dbReference type="Proteomes" id="UP001185728"/>
    </source>
</evidence>
<dbReference type="Proteomes" id="UP001185728">
    <property type="component" value="Unassembled WGS sequence"/>
</dbReference>
<accession>A0AAP5WCI8</accession>
<comment type="caution">
    <text evidence="1">The sequence shown here is derived from an EMBL/GenBank/DDBJ whole genome shotgun (WGS) entry which is preliminary data.</text>
</comment>
<protein>
    <submittedName>
        <fullName evidence="1">Uncharacterized protein</fullName>
    </submittedName>
</protein>
<dbReference type="AlphaFoldDB" id="A0AAP5WCI8"/>
<proteinExistence type="predicted"/>
<name>A0AAP5WCI8_9MICC</name>
<sequence>MQDLPQSPEFKDGYQAGFSSGYESAKRFYVRRGDHAYTAAQQWQALREEPRGRRAVEVLTQLHPELVAALDKVAHHELGTALG</sequence>
<evidence type="ECO:0000313" key="1">
    <source>
        <dbReference type="EMBL" id="MDV7178167.1"/>
    </source>
</evidence>